<reference evidence="3" key="2">
    <citation type="submission" date="2015-01" db="EMBL/GenBank/DDBJ databases">
        <title>Evolutionary Origins and Diversification of the Mycorrhizal Mutualists.</title>
        <authorList>
            <consortium name="DOE Joint Genome Institute"/>
            <consortium name="Mycorrhizal Genomics Consortium"/>
            <person name="Kohler A."/>
            <person name="Kuo A."/>
            <person name="Nagy L.G."/>
            <person name="Floudas D."/>
            <person name="Copeland A."/>
            <person name="Barry K.W."/>
            <person name="Cichocki N."/>
            <person name="Veneault-Fourrey C."/>
            <person name="LaButti K."/>
            <person name="Lindquist E.A."/>
            <person name="Lipzen A."/>
            <person name="Lundell T."/>
            <person name="Morin E."/>
            <person name="Murat C."/>
            <person name="Riley R."/>
            <person name="Ohm R."/>
            <person name="Sun H."/>
            <person name="Tunlid A."/>
            <person name="Henrissat B."/>
            <person name="Grigoriev I.V."/>
            <person name="Hibbett D.S."/>
            <person name="Martin F."/>
        </authorList>
    </citation>
    <scope>NUCLEOTIDE SEQUENCE [LARGE SCALE GENOMIC DNA]</scope>
    <source>
        <strain evidence="3">Ve08.2h10</strain>
    </source>
</reference>
<evidence type="ECO:0000313" key="2">
    <source>
        <dbReference type="EMBL" id="KIK76460.1"/>
    </source>
</evidence>
<sequence>LLILFLFIYIDDLFSFQHAGQLTFYKKYGKMLPSNLIKLLQLWDFIHLPHEERKQVFGAELP</sequence>
<evidence type="ECO:0000256" key="1">
    <source>
        <dbReference type="SAM" id="SignalP"/>
    </source>
</evidence>
<dbReference type="AlphaFoldDB" id="A0A0D0DFH2"/>
<dbReference type="Proteomes" id="UP000054538">
    <property type="component" value="Unassembled WGS sequence"/>
</dbReference>
<proteinExistence type="predicted"/>
<keyword evidence="3" id="KW-1185">Reference proteome</keyword>
<dbReference type="OrthoDB" id="198652at2759"/>
<gene>
    <name evidence="2" type="ORF">PAXRUDRAFT_74988</name>
</gene>
<keyword evidence="1" id="KW-0732">Signal</keyword>
<evidence type="ECO:0000313" key="3">
    <source>
        <dbReference type="Proteomes" id="UP000054538"/>
    </source>
</evidence>
<feature type="non-terminal residue" evidence="2">
    <location>
        <position position="1"/>
    </location>
</feature>
<protein>
    <submittedName>
        <fullName evidence="2">Uncharacterized protein</fullName>
    </submittedName>
</protein>
<organism evidence="2 3">
    <name type="scientific">Paxillus rubicundulus Ve08.2h10</name>
    <dbReference type="NCBI Taxonomy" id="930991"/>
    <lineage>
        <taxon>Eukaryota</taxon>
        <taxon>Fungi</taxon>
        <taxon>Dikarya</taxon>
        <taxon>Basidiomycota</taxon>
        <taxon>Agaricomycotina</taxon>
        <taxon>Agaricomycetes</taxon>
        <taxon>Agaricomycetidae</taxon>
        <taxon>Boletales</taxon>
        <taxon>Paxilineae</taxon>
        <taxon>Paxillaceae</taxon>
        <taxon>Paxillus</taxon>
    </lineage>
</organism>
<dbReference type="HOGENOM" id="CLU_2910398_0_0_1"/>
<reference evidence="2 3" key="1">
    <citation type="submission" date="2014-04" db="EMBL/GenBank/DDBJ databases">
        <authorList>
            <consortium name="DOE Joint Genome Institute"/>
            <person name="Kuo A."/>
            <person name="Kohler A."/>
            <person name="Jargeat P."/>
            <person name="Nagy L.G."/>
            <person name="Floudas D."/>
            <person name="Copeland A."/>
            <person name="Barry K.W."/>
            <person name="Cichocki N."/>
            <person name="Veneault-Fourrey C."/>
            <person name="LaButti K."/>
            <person name="Lindquist E.A."/>
            <person name="Lipzen A."/>
            <person name="Lundell T."/>
            <person name="Morin E."/>
            <person name="Murat C."/>
            <person name="Sun H."/>
            <person name="Tunlid A."/>
            <person name="Henrissat B."/>
            <person name="Grigoriev I.V."/>
            <person name="Hibbett D.S."/>
            <person name="Martin F."/>
            <person name="Nordberg H.P."/>
            <person name="Cantor M.N."/>
            <person name="Hua S.X."/>
        </authorList>
    </citation>
    <scope>NUCLEOTIDE SEQUENCE [LARGE SCALE GENOMIC DNA]</scope>
    <source>
        <strain evidence="2 3">Ve08.2h10</strain>
    </source>
</reference>
<accession>A0A0D0DFH2</accession>
<dbReference type="EMBL" id="KN827472">
    <property type="protein sequence ID" value="KIK76460.1"/>
    <property type="molecule type" value="Genomic_DNA"/>
</dbReference>
<dbReference type="InParanoid" id="A0A0D0DFH2"/>
<feature type="chain" id="PRO_5013288887" evidence="1">
    <location>
        <begin position="16"/>
        <end position="62"/>
    </location>
</feature>
<name>A0A0D0DFH2_9AGAM</name>
<feature type="non-terminal residue" evidence="2">
    <location>
        <position position="62"/>
    </location>
</feature>
<feature type="signal peptide" evidence="1">
    <location>
        <begin position="1"/>
        <end position="15"/>
    </location>
</feature>